<dbReference type="EMBL" id="RDBE01000001">
    <property type="protein sequence ID" value="RLV51051.1"/>
    <property type="molecule type" value="Genomic_DNA"/>
</dbReference>
<evidence type="ECO:0000256" key="3">
    <source>
        <dbReference type="ARBA" id="ARBA00022630"/>
    </source>
</evidence>
<comment type="caution">
    <text evidence="11">The sequence shown here is derived from an EMBL/GenBank/DDBJ whole genome shotgun (WGS) entry which is preliminary data.</text>
</comment>
<evidence type="ECO:0000256" key="4">
    <source>
        <dbReference type="ARBA" id="ARBA00022827"/>
    </source>
</evidence>
<dbReference type="Gene3D" id="3.40.50.720">
    <property type="entry name" value="NAD(P)-binding Rossmann-like Domain"/>
    <property type="match status" value="1"/>
</dbReference>
<dbReference type="EC" id="1.4.3.3" evidence="6"/>
<dbReference type="GO" id="GO:0071949">
    <property type="term" value="F:FAD binding"/>
    <property type="evidence" value="ECO:0007669"/>
    <property type="project" value="InterPro"/>
</dbReference>
<evidence type="ECO:0000256" key="5">
    <source>
        <dbReference type="ARBA" id="ARBA00023002"/>
    </source>
</evidence>
<dbReference type="SUPFAM" id="SSF51971">
    <property type="entry name" value="Nucleotide-binding domain"/>
    <property type="match status" value="1"/>
</dbReference>
<comment type="similarity">
    <text evidence="2">Belongs to the DAMOX/DASOX family.</text>
</comment>
<comment type="catalytic activity">
    <reaction evidence="8">
        <text>a D-alpha-amino acid + O2 + H2O = a 2-oxocarboxylate + H2O2 + NH4(+)</text>
        <dbReference type="Rhea" id="RHEA:21816"/>
        <dbReference type="ChEBI" id="CHEBI:15377"/>
        <dbReference type="ChEBI" id="CHEBI:15379"/>
        <dbReference type="ChEBI" id="CHEBI:16240"/>
        <dbReference type="ChEBI" id="CHEBI:28938"/>
        <dbReference type="ChEBI" id="CHEBI:35179"/>
        <dbReference type="ChEBI" id="CHEBI:59871"/>
        <dbReference type="EC" id="1.4.3.3"/>
    </reaction>
    <physiologicalReaction direction="left-to-right" evidence="8">
        <dbReference type="Rhea" id="RHEA:21817"/>
    </physiologicalReaction>
</comment>
<dbReference type="GO" id="GO:0019478">
    <property type="term" value="P:D-amino acid catabolic process"/>
    <property type="evidence" value="ECO:0007669"/>
    <property type="project" value="TreeGrafter"/>
</dbReference>
<keyword evidence="12" id="KW-1185">Reference proteome</keyword>
<evidence type="ECO:0000256" key="8">
    <source>
        <dbReference type="ARBA" id="ARBA00049547"/>
    </source>
</evidence>
<evidence type="ECO:0000313" key="12">
    <source>
        <dbReference type="Proteomes" id="UP000281708"/>
    </source>
</evidence>
<dbReference type="InterPro" id="IPR023209">
    <property type="entry name" value="DAO"/>
</dbReference>
<feature type="binding site" evidence="9">
    <location>
        <position position="288"/>
    </location>
    <ligand>
        <name>D-dopa</name>
        <dbReference type="ChEBI" id="CHEBI:149689"/>
    </ligand>
</feature>
<evidence type="ECO:0000256" key="2">
    <source>
        <dbReference type="ARBA" id="ARBA00006730"/>
    </source>
</evidence>
<evidence type="ECO:0000256" key="7">
    <source>
        <dbReference type="ARBA" id="ARBA00039751"/>
    </source>
</evidence>
<evidence type="ECO:0000256" key="6">
    <source>
        <dbReference type="ARBA" id="ARBA00039101"/>
    </source>
</evidence>
<dbReference type="PANTHER" id="PTHR11530:SF11">
    <property type="entry name" value="D-ASPARTATE OXIDASE"/>
    <property type="match status" value="1"/>
</dbReference>
<gene>
    <name evidence="11" type="ORF">D9V37_03780</name>
</gene>
<keyword evidence="5" id="KW-0560">Oxidoreductase</keyword>
<reference evidence="11 12" key="1">
    <citation type="submission" date="2018-10" db="EMBL/GenBank/DDBJ databases">
        <title>Marmoricola sp. 4Q3S-7 whole genome shotgun sequence.</title>
        <authorList>
            <person name="Li F."/>
        </authorList>
    </citation>
    <scope>NUCLEOTIDE SEQUENCE [LARGE SCALE GENOMIC DNA]</scope>
    <source>
        <strain evidence="11 12">4Q3S-7</strain>
    </source>
</reference>
<dbReference type="GO" id="GO:0005737">
    <property type="term" value="C:cytoplasm"/>
    <property type="evidence" value="ECO:0007669"/>
    <property type="project" value="TreeGrafter"/>
</dbReference>
<evidence type="ECO:0000256" key="9">
    <source>
        <dbReference type="PIRSR" id="PIRSR000189-1"/>
    </source>
</evidence>
<evidence type="ECO:0000313" key="11">
    <source>
        <dbReference type="EMBL" id="RLV51051.1"/>
    </source>
</evidence>
<evidence type="ECO:0000256" key="1">
    <source>
        <dbReference type="ARBA" id="ARBA00001974"/>
    </source>
</evidence>
<accession>A0A3L8P718</accession>
<feature type="binding site" evidence="9">
    <location>
        <position position="211"/>
    </location>
    <ligand>
        <name>D-dopa</name>
        <dbReference type="ChEBI" id="CHEBI:149689"/>
    </ligand>
</feature>
<name>A0A3L8P718_9ACTN</name>
<feature type="domain" description="FAD dependent oxidoreductase" evidence="10">
    <location>
        <begin position="12"/>
        <end position="303"/>
    </location>
</feature>
<organism evidence="11 12">
    <name type="scientific">Nocardioides mangrovicus</name>
    <dbReference type="NCBI Taxonomy" id="2478913"/>
    <lineage>
        <taxon>Bacteria</taxon>
        <taxon>Bacillati</taxon>
        <taxon>Actinomycetota</taxon>
        <taxon>Actinomycetes</taxon>
        <taxon>Propionibacteriales</taxon>
        <taxon>Nocardioidaceae</taxon>
        <taxon>Nocardioides</taxon>
    </lineage>
</organism>
<dbReference type="GO" id="GO:0003884">
    <property type="term" value="F:D-amino-acid oxidase activity"/>
    <property type="evidence" value="ECO:0007669"/>
    <property type="project" value="UniProtKB-EC"/>
</dbReference>
<keyword evidence="4 9" id="KW-0274">FAD</keyword>
<keyword evidence="3" id="KW-0285">Flavoprotein</keyword>
<dbReference type="PANTHER" id="PTHR11530">
    <property type="entry name" value="D-AMINO ACID OXIDASE"/>
    <property type="match status" value="1"/>
</dbReference>
<dbReference type="AlphaFoldDB" id="A0A3L8P718"/>
<comment type="cofactor">
    <cofactor evidence="1 9">
        <name>FAD</name>
        <dbReference type="ChEBI" id="CHEBI:57692"/>
    </cofactor>
</comment>
<feature type="binding site" evidence="9">
    <location>
        <position position="266"/>
    </location>
    <ligand>
        <name>D-dopa</name>
        <dbReference type="ChEBI" id="CHEBI:149689"/>
    </ligand>
</feature>
<dbReference type="SUPFAM" id="SSF54373">
    <property type="entry name" value="FAD-linked reductases, C-terminal domain"/>
    <property type="match status" value="1"/>
</dbReference>
<evidence type="ECO:0000259" key="10">
    <source>
        <dbReference type="Pfam" id="PF01266"/>
    </source>
</evidence>
<dbReference type="PROSITE" id="PS51257">
    <property type="entry name" value="PROKAR_LIPOPROTEIN"/>
    <property type="match status" value="1"/>
</dbReference>
<feature type="binding site" evidence="9">
    <location>
        <begin position="53"/>
        <end position="55"/>
    </location>
    <ligand>
        <name>FAD</name>
        <dbReference type="ChEBI" id="CHEBI:57692"/>
    </ligand>
</feature>
<dbReference type="OrthoDB" id="246701at2"/>
<dbReference type="InterPro" id="IPR006076">
    <property type="entry name" value="FAD-dep_OxRdtase"/>
</dbReference>
<protein>
    <recommendedName>
        <fullName evidence="7">D-amino-acid oxidase</fullName>
        <ecNumber evidence="6">1.4.3.3</ecNumber>
    </recommendedName>
</protein>
<dbReference type="Gene3D" id="3.30.9.10">
    <property type="entry name" value="D-Amino Acid Oxidase, subunit A, domain 2"/>
    <property type="match status" value="1"/>
</dbReference>
<dbReference type="Proteomes" id="UP000281708">
    <property type="component" value="Unassembled WGS sequence"/>
</dbReference>
<feature type="binding site" evidence="9">
    <location>
        <begin position="287"/>
        <end position="292"/>
    </location>
    <ligand>
        <name>FAD</name>
        <dbReference type="ChEBI" id="CHEBI:57692"/>
    </ligand>
</feature>
<dbReference type="Pfam" id="PF01266">
    <property type="entry name" value="DAO"/>
    <property type="match status" value="1"/>
</dbReference>
<feature type="binding site" evidence="9">
    <location>
        <begin position="48"/>
        <end position="49"/>
    </location>
    <ligand>
        <name>FAD</name>
        <dbReference type="ChEBI" id="CHEBI:57692"/>
    </ligand>
</feature>
<sequence>MLRGWRWHVAERVLVVGAGVVGLSCAVRLLESGHQVDVLARDLPRETTSAVAAALWYPYLVEPRERVSAWSAASFETFAALAKDEATGVRMLRGRELVAPGAPAPWWGDAVPDLEVGEGEWRFTSPVADMPVYVDWLAARVGKLGGTITRMNLAALPELPGGLVVDCSGIGARLLARDLSVTPVRGQVVLLEQWGLDTWHLDDTDPDHPVYVIPRRHEVVVGGTAVEGEWSRTPAPAVAQEILRRAAVLVPEIAGTRVVRHKVGLRPARPQVRVERQGDVVHCYGHGGAGMTVSWGCADEVSALCAR</sequence>
<proteinExistence type="inferred from homology"/>
<dbReference type="PIRSF" id="PIRSF000189">
    <property type="entry name" value="D-aa_oxidase"/>
    <property type="match status" value="1"/>
</dbReference>